<evidence type="ECO:0000313" key="4">
    <source>
        <dbReference type="EMBL" id="OMO85342.1"/>
    </source>
</evidence>
<evidence type="ECO:0000313" key="5">
    <source>
        <dbReference type="Proteomes" id="UP000187203"/>
    </source>
</evidence>
<evidence type="ECO:0000259" key="3">
    <source>
        <dbReference type="Pfam" id="PF14543"/>
    </source>
</evidence>
<comment type="caution">
    <text evidence="4">The sequence shown here is derived from an EMBL/GenBank/DDBJ whole genome shotgun (WGS) entry which is preliminary data.</text>
</comment>
<comment type="similarity">
    <text evidence="1">Belongs to the peptidase A1 family.</text>
</comment>
<accession>A0A1R3IRZ5</accession>
<dbReference type="InterPro" id="IPR021109">
    <property type="entry name" value="Peptidase_aspartic_dom_sf"/>
</dbReference>
<dbReference type="EMBL" id="AWUE01017728">
    <property type="protein sequence ID" value="OMO85342.1"/>
    <property type="molecule type" value="Genomic_DNA"/>
</dbReference>
<protein>
    <submittedName>
        <fullName evidence="4">Peptidase A1</fullName>
    </submittedName>
</protein>
<evidence type="ECO:0000259" key="2">
    <source>
        <dbReference type="Pfam" id="PF14541"/>
    </source>
</evidence>
<sequence length="255" mass="27508">MDSLLTGGLAEDVMHVYSTNGVSVDESVDVTRFPFACANSDHLVGLAKGTEGMIGLSRAQIALPTQLSFKLNIAHLSKLLITTPLIINPVSTAPISSQGDHSDEYFINVKSIKVGGKFVSNFNPSSLSISKKGVGRTKISTITPYTVLHSAIYKALVKEFVTKAKALKAKQVKSVAPFGACFDPKTIRNSKTGLAVPDIDLVLHSSRVVIWRIYGHNSMVKVKRNVMCLGFVDGGCFNANNFHCYRRPSNGGQPP</sequence>
<gene>
    <name evidence="4" type="ORF">COLO4_21660</name>
</gene>
<dbReference type="OrthoDB" id="1882431at2759"/>
<proteinExistence type="inferred from homology"/>
<dbReference type="Pfam" id="PF14543">
    <property type="entry name" value="TAXi_N"/>
    <property type="match status" value="1"/>
</dbReference>
<dbReference type="Gene3D" id="2.40.70.10">
    <property type="entry name" value="Acid Proteases"/>
    <property type="match status" value="2"/>
</dbReference>
<dbReference type="AlphaFoldDB" id="A0A1R3IRZ5"/>
<dbReference type="InterPro" id="IPR032861">
    <property type="entry name" value="TAXi_N"/>
</dbReference>
<feature type="domain" description="Xylanase inhibitor N-terminal" evidence="3">
    <location>
        <begin position="5"/>
        <end position="70"/>
    </location>
</feature>
<keyword evidence="5" id="KW-1185">Reference proteome</keyword>
<dbReference type="Pfam" id="PF14541">
    <property type="entry name" value="TAXi_C"/>
    <property type="match status" value="1"/>
</dbReference>
<dbReference type="InterPro" id="IPR001461">
    <property type="entry name" value="Aspartic_peptidase_A1"/>
</dbReference>
<dbReference type="PANTHER" id="PTHR47965:SF68">
    <property type="entry name" value="BASIC 7S GLOBULIN-LIKE"/>
    <property type="match status" value="1"/>
</dbReference>
<dbReference type="STRING" id="93759.A0A1R3IRZ5"/>
<name>A0A1R3IRZ5_9ROSI</name>
<dbReference type="InterPro" id="IPR032799">
    <property type="entry name" value="TAXi_C"/>
</dbReference>
<organism evidence="4 5">
    <name type="scientific">Corchorus olitorius</name>
    <dbReference type="NCBI Taxonomy" id="93759"/>
    <lineage>
        <taxon>Eukaryota</taxon>
        <taxon>Viridiplantae</taxon>
        <taxon>Streptophyta</taxon>
        <taxon>Embryophyta</taxon>
        <taxon>Tracheophyta</taxon>
        <taxon>Spermatophyta</taxon>
        <taxon>Magnoliopsida</taxon>
        <taxon>eudicotyledons</taxon>
        <taxon>Gunneridae</taxon>
        <taxon>Pentapetalae</taxon>
        <taxon>rosids</taxon>
        <taxon>malvids</taxon>
        <taxon>Malvales</taxon>
        <taxon>Malvaceae</taxon>
        <taxon>Grewioideae</taxon>
        <taxon>Apeibeae</taxon>
        <taxon>Corchorus</taxon>
    </lineage>
</organism>
<dbReference type="PANTHER" id="PTHR47965">
    <property type="entry name" value="ASPARTYL PROTEASE-RELATED"/>
    <property type="match status" value="1"/>
</dbReference>
<feature type="domain" description="Xylanase inhibitor C-terminal" evidence="2">
    <location>
        <begin position="104"/>
        <end position="235"/>
    </location>
</feature>
<dbReference type="SUPFAM" id="SSF50630">
    <property type="entry name" value="Acid proteases"/>
    <property type="match status" value="1"/>
</dbReference>
<dbReference type="GO" id="GO:0004190">
    <property type="term" value="F:aspartic-type endopeptidase activity"/>
    <property type="evidence" value="ECO:0007669"/>
    <property type="project" value="InterPro"/>
</dbReference>
<evidence type="ECO:0000256" key="1">
    <source>
        <dbReference type="ARBA" id="ARBA00007447"/>
    </source>
</evidence>
<dbReference type="GO" id="GO:0006508">
    <property type="term" value="P:proteolysis"/>
    <property type="evidence" value="ECO:0007669"/>
    <property type="project" value="InterPro"/>
</dbReference>
<reference evidence="5" key="1">
    <citation type="submission" date="2013-09" db="EMBL/GenBank/DDBJ databases">
        <title>Corchorus olitorius genome sequencing.</title>
        <authorList>
            <person name="Alam M."/>
            <person name="Haque M.S."/>
            <person name="Islam M.S."/>
            <person name="Emdad E.M."/>
            <person name="Islam M.M."/>
            <person name="Ahmed B."/>
            <person name="Halim A."/>
            <person name="Hossen Q.M.M."/>
            <person name="Hossain M.Z."/>
            <person name="Ahmed R."/>
            <person name="Khan M.M."/>
            <person name="Islam R."/>
            <person name="Rashid M.M."/>
            <person name="Khan S.A."/>
            <person name="Rahman M.S."/>
            <person name="Alam M."/>
            <person name="Yahiya A.S."/>
            <person name="Khan M.S."/>
            <person name="Azam M.S."/>
            <person name="Haque T."/>
            <person name="Lashkar M.Z.H."/>
            <person name="Akhand A.I."/>
            <person name="Morshed G."/>
            <person name="Roy S."/>
            <person name="Uddin K.S."/>
            <person name="Rabeya T."/>
            <person name="Hossain A.S."/>
            <person name="Chowdhury A."/>
            <person name="Snigdha A.R."/>
            <person name="Mortoza M.S."/>
            <person name="Matin S.A."/>
            <person name="Hoque S.M.E."/>
            <person name="Islam M.K."/>
            <person name="Roy D.K."/>
            <person name="Haider R."/>
            <person name="Moosa M.M."/>
            <person name="Elias S.M."/>
            <person name="Hasan A.M."/>
            <person name="Jahan S."/>
            <person name="Shafiuddin M."/>
            <person name="Mahmood N."/>
            <person name="Shommy N.S."/>
        </authorList>
    </citation>
    <scope>NUCLEOTIDE SEQUENCE [LARGE SCALE GENOMIC DNA]</scope>
    <source>
        <strain evidence="5">cv. O-4</strain>
    </source>
</reference>
<dbReference type="Proteomes" id="UP000187203">
    <property type="component" value="Unassembled WGS sequence"/>
</dbReference>